<reference evidence="9 10" key="1">
    <citation type="journal article" date="2022" name="DNA Res.">
        <title>Genome analysis of five recently described species of the CUG-Ser clade uncovers Candida theae as a new hybrid lineage with pathogenic potential in the Candida parapsilosis species complex.</title>
        <authorList>
            <person name="Mixao V."/>
            <person name="Del Olmo V."/>
            <person name="Hegedusova E."/>
            <person name="Saus E."/>
            <person name="Pryszcz L."/>
            <person name="Cillingova A."/>
            <person name="Nosek J."/>
            <person name="Gabaldon T."/>
        </authorList>
    </citation>
    <scope>NUCLEOTIDE SEQUENCE [LARGE SCALE GENOMIC DNA]</scope>
    <source>
        <strain evidence="9 10">CBS 12239</strain>
    </source>
</reference>
<dbReference type="NCBIfam" id="TIGR00589">
    <property type="entry name" value="ogt"/>
    <property type="match status" value="1"/>
</dbReference>
<gene>
    <name evidence="9" type="ORF">KGF57_002950</name>
</gene>
<dbReference type="GeneID" id="76151009"/>
<evidence type="ECO:0000256" key="7">
    <source>
        <dbReference type="ARBA" id="ARBA00033095"/>
    </source>
</evidence>
<dbReference type="Proteomes" id="UP001204833">
    <property type="component" value="Unassembled WGS sequence"/>
</dbReference>
<accession>A0AAD5FY70</accession>
<evidence type="ECO:0000313" key="9">
    <source>
        <dbReference type="EMBL" id="KAI5957684.1"/>
    </source>
</evidence>
<dbReference type="PANTHER" id="PTHR10815:SF13">
    <property type="entry name" value="METHYLATED-DNA--PROTEIN-CYSTEINE METHYLTRANSFERASE"/>
    <property type="match status" value="1"/>
</dbReference>
<keyword evidence="10" id="KW-1185">Reference proteome</keyword>
<comment type="similarity">
    <text evidence="1">Belongs to the MGMT family.</text>
</comment>
<dbReference type="SUPFAM" id="SSF46767">
    <property type="entry name" value="Methylated DNA-protein cysteine methyltransferase, C-terminal domain"/>
    <property type="match status" value="1"/>
</dbReference>
<feature type="domain" description="Methylated-DNA-[protein]-cysteine S-methyltransferase DNA binding" evidence="8">
    <location>
        <begin position="103"/>
        <end position="181"/>
    </location>
</feature>
<evidence type="ECO:0000259" key="8">
    <source>
        <dbReference type="Pfam" id="PF01035"/>
    </source>
</evidence>
<evidence type="ECO:0000256" key="1">
    <source>
        <dbReference type="ARBA" id="ARBA00008711"/>
    </source>
</evidence>
<evidence type="ECO:0000313" key="10">
    <source>
        <dbReference type="Proteomes" id="UP001204833"/>
    </source>
</evidence>
<dbReference type="EC" id="2.1.1.63" evidence="2"/>
<comment type="caution">
    <text evidence="9">The sequence shown here is derived from an EMBL/GenBank/DDBJ whole genome shotgun (WGS) entry which is preliminary data.</text>
</comment>
<name>A0AAD5FY70_9ASCO</name>
<dbReference type="RefSeq" id="XP_051608387.1">
    <property type="nucleotide sequence ID" value="XM_051752318.1"/>
</dbReference>
<dbReference type="Pfam" id="PF01035">
    <property type="entry name" value="DNA_binding_1"/>
    <property type="match status" value="1"/>
</dbReference>
<dbReference type="GO" id="GO:0003908">
    <property type="term" value="F:methylated-DNA-[protein]-cysteine S-methyltransferase activity"/>
    <property type="evidence" value="ECO:0007669"/>
    <property type="project" value="UniProtKB-EC"/>
</dbReference>
<proteinExistence type="inferred from homology"/>
<organism evidence="9 10">
    <name type="scientific">Candida theae</name>
    <dbReference type="NCBI Taxonomy" id="1198502"/>
    <lineage>
        <taxon>Eukaryota</taxon>
        <taxon>Fungi</taxon>
        <taxon>Dikarya</taxon>
        <taxon>Ascomycota</taxon>
        <taxon>Saccharomycotina</taxon>
        <taxon>Pichiomycetes</taxon>
        <taxon>Debaryomycetaceae</taxon>
        <taxon>Candida/Lodderomyces clade</taxon>
        <taxon>Candida</taxon>
    </lineage>
</organism>
<dbReference type="InterPro" id="IPR014048">
    <property type="entry name" value="MethylDNA_cys_MeTrfase_DNA-bd"/>
</dbReference>
<dbReference type="AlphaFoldDB" id="A0AAD5FY70"/>
<dbReference type="EMBL" id="JAIHNG010000120">
    <property type="protein sequence ID" value="KAI5957684.1"/>
    <property type="molecule type" value="Genomic_DNA"/>
</dbReference>
<evidence type="ECO:0000256" key="5">
    <source>
        <dbReference type="ARBA" id="ARBA00030795"/>
    </source>
</evidence>
<dbReference type="InterPro" id="IPR036388">
    <property type="entry name" value="WH-like_DNA-bd_sf"/>
</dbReference>
<sequence>MKTDTRRNIHLYYTYISSTPYDAMIVLDREGKLYYASLGQNITNLQNLLVEDFSRQKHVHLKPLSTLPDKTMTSITADKFEQLLLNPKIPQDIPIEMIFGTRLQRKIWQELMDIPVGEVRTYGQIADNLNLSKKHARVVGAGCGANRIAIVIPCHRAIGTDKKLTGYRYGKDAKAYLLEHELEKKFSRMVLDGGKNAVTTT</sequence>
<evidence type="ECO:0000256" key="2">
    <source>
        <dbReference type="ARBA" id="ARBA00011918"/>
    </source>
</evidence>
<evidence type="ECO:0000256" key="3">
    <source>
        <dbReference type="ARBA" id="ARBA00015377"/>
    </source>
</evidence>
<evidence type="ECO:0000256" key="4">
    <source>
        <dbReference type="ARBA" id="ARBA00022763"/>
    </source>
</evidence>
<evidence type="ECO:0000256" key="6">
    <source>
        <dbReference type="ARBA" id="ARBA00031621"/>
    </source>
</evidence>
<keyword evidence="4" id="KW-0227">DNA damage</keyword>
<dbReference type="GO" id="GO:0006281">
    <property type="term" value="P:DNA repair"/>
    <property type="evidence" value="ECO:0007669"/>
    <property type="project" value="InterPro"/>
</dbReference>
<protein>
    <recommendedName>
        <fullName evidence="3">Methylated-DNA--protein-cysteine methyltransferase</fullName>
        <ecNumber evidence="2">2.1.1.63</ecNumber>
    </recommendedName>
    <alternativeName>
        <fullName evidence="5">6-O-methylguanine-DNA methyltransferase</fullName>
    </alternativeName>
    <alternativeName>
        <fullName evidence="7">DNA repair MTase</fullName>
    </alternativeName>
    <alternativeName>
        <fullName evidence="6">O-6-methylguanine-DNA-alkyltransferase</fullName>
    </alternativeName>
</protein>
<dbReference type="PANTHER" id="PTHR10815">
    <property type="entry name" value="METHYLATED-DNA--PROTEIN-CYSTEINE METHYLTRANSFERASE"/>
    <property type="match status" value="1"/>
</dbReference>
<dbReference type="CDD" id="cd06445">
    <property type="entry name" value="ATase"/>
    <property type="match status" value="1"/>
</dbReference>
<dbReference type="Gene3D" id="1.10.10.10">
    <property type="entry name" value="Winged helix-like DNA-binding domain superfamily/Winged helix DNA-binding domain"/>
    <property type="match status" value="1"/>
</dbReference>
<dbReference type="InterPro" id="IPR036217">
    <property type="entry name" value="MethylDNA_cys_MeTrfase_DNAb"/>
</dbReference>